<gene>
    <name evidence="1" type="ORF">LITE_LOCUS28419</name>
</gene>
<dbReference type="AlphaFoldDB" id="A0AAV0MFS3"/>
<evidence type="ECO:0000313" key="1">
    <source>
        <dbReference type="EMBL" id="CAI0445100.1"/>
    </source>
</evidence>
<evidence type="ECO:0000313" key="2">
    <source>
        <dbReference type="Proteomes" id="UP001154282"/>
    </source>
</evidence>
<keyword evidence="2" id="KW-1185">Reference proteome</keyword>
<comment type="caution">
    <text evidence="1">The sequence shown here is derived from an EMBL/GenBank/DDBJ whole genome shotgun (WGS) entry which is preliminary data.</text>
</comment>
<dbReference type="EMBL" id="CAMGYJ010000007">
    <property type="protein sequence ID" value="CAI0445100.1"/>
    <property type="molecule type" value="Genomic_DNA"/>
</dbReference>
<proteinExistence type="predicted"/>
<reference evidence="1" key="1">
    <citation type="submission" date="2022-08" db="EMBL/GenBank/DDBJ databases">
        <authorList>
            <person name="Gutierrez-Valencia J."/>
        </authorList>
    </citation>
    <scope>NUCLEOTIDE SEQUENCE</scope>
</reference>
<protein>
    <submittedName>
        <fullName evidence="1">Uncharacterized protein</fullName>
    </submittedName>
</protein>
<sequence length="82" mass="9220">MTHPRAKKESPARIADPHAWEYHLLYFFVAYCHCSLRVAGRVREVGLLTRIPGGGVRRVREVGFLTRIPGGGFPDGIGFRRS</sequence>
<accession>A0AAV0MFS3</accession>
<name>A0AAV0MFS3_9ROSI</name>
<organism evidence="1 2">
    <name type="scientific">Linum tenue</name>
    <dbReference type="NCBI Taxonomy" id="586396"/>
    <lineage>
        <taxon>Eukaryota</taxon>
        <taxon>Viridiplantae</taxon>
        <taxon>Streptophyta</taxon>
        <taxon>Embryophyta</taxon>
        <taxon>Tracheophyta</taxon>
        <taxon>Spermatophyta</taxon>
        <taxon>Magnoliopsida</taxon>
        <taxon>eudicotyledons</taxon>
        <taxon>Gunneridae</taxon>
        <taxon>Pentapetalae</taxon>
        <taxon>rosids</taxon>
        <taxon>fabids</taxon>
        <taxon>Malpighiales</taxon>
        <taxon>Linaceae</taxon>
        <taxon>Linum</taxon>
    </lineage>
</organism>
<dbReference type="Proteomes" id="UP001154282">
    <property type="component" value="Unassembled WGS sequence"/>
</dbReference>